<accession>A0A368GPX8</accession>
<dbReference type="PANTHER" id="PTHR16206:SF4">
    <property type="entry name" value="PROTEIN LET-99"/>
    <property type="match status" value="1"/>
</dbReference>
<gene>
    <name evidence="3" type="ORF">ANCCAN_07594</name>
</gene>
<dbReference type="STRING" id="29170.A0A368GPX8"/>
<comment type="caution">
    <text evidence="3">The sequence shown here is derived from an EMBL/GenBank/DDBJ whole genome shotgun (WGS) entry which is preliminary data.</text>
</comment>
<evidence type="ECO:0000256" key="1">
    <source>
        <dbReference type="SAM" id="MobiDB-lite"/>
    </source>
</evidence>
<dbReference type="OrthoDB" id="524326at2759"/>
<dbReference type="Gene3D" id="1.10.10.10">
    <property type="entry name" value="Winged helix-like DNA-binding domain superfamily/Winged helix DNA-binding domain"/>
    <property type="match status" value="1"/>
</dbReference>
<organism evidence="3 4">
    <name type="scientific">Ancylostoma caninum</name>
    <name type="common">Dog hookworm</name>
    <dbReference type="NCBI Taxonomy" id="29170"/>
    <lineage>
        <taxon>Eukaryota</taxon>
        <taxon>Metazoa</taxon>
        <taxon>Ecdysozoa</taxon>
        <taxon>Nematoda</taxon>
        <taxon>Chromadorea</taxon>
        <taxon>Rhabditida</taxon>
        <taxon>Rhabditina</taxon>
        <taxon>Rhabditomorpha</taxon>
        <taxon>Strongyloidea</taxon>
        <taxon>Ancylostomatidae</taxon>
        <taxon>Ancylostomatinae</taxon>
        <taxon>Ancylostoma</taxon>
    </lineage>
</organism>
<feature type="domain" description="DEP" evidence="2">
    <location>
        <begin position="47"/>
        <end position="132"/>
    </location>
</feature>
<dbReference type="PANTHER" id="PTHR16206">
    <property type="entry name" value="DEP DOMAIN-CONTAINING"/>
    <property type="match status" value="1"/>
</dbReference>
<sequence length="315" mass="36163">MSKNTTPLNRALPSRSSDKTLVRYITKDDPKGKYRATTLWNTIVRHFREEMPVKRHRRQLTYFEDSFTGKEAVDFLMVLLPRLIFEGRQVERSNCTTLLQKFVDQGFIRKARSNPNEKDTFRDNASLYIFVDDCTLFGVSRTPRLVRTSSCHEESHAPSRTPVKLNSHRQPPGEFTYRKISSPIAINGFNRRMSSSHGNLLSLVPSSNVVFDSADSLAETIDSRRVEVNFDLRPPPIRDCSTPATSEPRREKQGKKPLSLTEKKKSPSIAKSPSIGATKCKSDERDREDQGAYEWLSFVRRKKPEQASHKVLLRY</sequence>
<feature type="region of interest" description="Disordered" evidence="1">
    <location>
        <begin position="232"/>
        <end position="288"/>
    </location>
</feature>
<dbReference type="EMBL" id="JOJR01000080">
    <property type="protein sequence ID" value="RCN46416.1"/>
    <property type="molecule type" value="Genomic_DNA"/>
</dbReference>
<dbReference type="InterPro" id="IPR000591">
    <property type="entry name" value="DEP_dom"/>
</dbReference>
<dbReference type="GO" id="GO:0035556">
    <property type="term" value="P:intracellular signal transduction"/>
    <property type="evidence" value="ECO:0007669"/>
    <property type="project" value="InterPro"/>
</dbReference>
<reference evidence="3 4" key="1">
    <citation type="submission" date="2014-10" db="EMBL/GenBank/DDBJ databases">
        <title>Draft genome of the hookworm Ancylostoma caninum.</title>
        <authorList>
            <person name="Mitreva M."/>
        </authorList>
    </citation>
    <scope>NUCLEOTIDE SEQUENCE [LARGE SCALE GENOMIC DNA]</scope>
    <source>
        <strain evidence="3 4">Baltimore</strain>
    </source>
</reference>
<dbReference type="SUPFAM" id="SSF46785">
    <property type="entry name" value="Winged helix' DNA-binding domain"/>
    <property type="match status" value="1"/>
</dbReference>
<protein>
    <submittedName>
        <fullName evidence="3">Domain found in Dishevelled, Egl-10, and Pleckstrin</fullName>
    </submittedName>
</protein>
<evidence type="ECO:0000313" key="3">
    <source>
        <dbReference type="EMBL" id="RCN46416.1"/>
    </source>
</evidence>
<dbReference type="SMART" id="SM00049">
    <property type="entry name" value="DEP"/>
    <property type="match status" value="1"/>
</dbReference>
<evidence type="ECO:0000259" key="2">
    <source>
        <dbReference type="PROSITE" id="PS50186"/>
    </source>
</evidence>
<name>A0A368GPX8_ANCCA</name>
<dbReference type="InterPro" id="IPR036390">
    <property type="entry name" value="WH_DNA-bd_sf"/>
</dbReference>
<feature type="region of interest" description="Disordered" evidence="1">
    <location>
        <begin position="150"/>
        <end position="173"/>
    </location>
</feature>
<dbReference type="AlphaFoldDB" id="A0A368GPX8"/>
<dbReference type="Proteomes" id="UP000252519">
    <property type="component" value="Unassembled WGS sequence"/>
</dbReference>
<proteinExistence type="predicted"/>
<dbReference type="Pfam" id="PF00610">
    <property type="entry name" value="DEP"/>
    <property type="match status" value="1"/>
</dbReference>
<dbReference type="InterPro" id="IPR036388">
    <property type="entry name" value="WH-like_DNA-bd_sf"/>
</dbReference>
<keyword evidence="4" id="KW-1185">Reference proteome</keyword>
<dbReference type="PROSITE" id="PS50186">
    <property type="entry name" value="DEP"/>
    <property type="match status" value="1"/>
</dbReference>
<evidence type="ECO:0000313" key="4">
    <source>
        <dbReference type="Proteomes" id="UP000252519"/>
    </source>
</evidence>